<evidence type="ECO:0000256" key="2">
    <source>
        <dbReference type="ARBA" id="ARBA00012962"/>
    </source>
</evidence>
<dbReference type="PANTHER" id="PTHR21089:SF1">
    <property type="entry name" value="BIFUNCTIONAL 3-DEHYDROQUINATE DEHYDRATASE_SHIKIMATE DEHYDROGENASE, CHLOROPLASTIC"/>
    <property type="match status" value="1"/>
</dbReference>
<evidence type="ECO:0000256" key="5">
    <source>
        <dbReference type="ARBA" id="ARBA00023002"/>
    </source>
</evidence>
<accession>A0A317CKD9</accession>
<keyword evidence="6 8" id="KW-0057">Aromatic amino acid biosynthesis</keyword>
<feature type="binding site" evidence="8">
    <location>
        <position position="87"/>
    </location>
    <ligand>
        <name>shikimate</name>
        <dbReference type="ChEBI" id="CHEBI:36208"/>
    </ligand>
</feature>
<feature type="domain" description="Quinate/shikimate 5-dehydrogenase/glutamyl-tRNA reductase" evidence="9">
    <location>
        <begin position="112"/>
        <end position="195"/>
    </location>
</feature>
<feature type="domain" description="Shikimate dehydrogenase substrate binding N-terminal" evidence="10">
    <location>
        <begin position="7"/>
        <end position="89"/>
    </location>
</feature>
<dbReference type="GO" id="GO:0009073">
    <property type="term" value="P:aromatic amino acid family biosynthetic process"/>
    <property type="evidence" value="ECO:0007669"/>
    <property type="project" value="UniProtKB-KW"/>
</dbReference>
<dbReference type="GO" id="GO:0050661">
    <property type="term" value="F:NADP binding"/>
    <property type="evidence" value="ECO:0007669"/>
    <property type="project" value="InterPro"/>
</dbReference>
<dbReference type="SUPFAM" id="SSF51735">
    <property type="entry name" value="NAD(P)-binding Rossmann-fold domains"/>
    <property type="match status" value="1"/>
</dbReference>
<evidence type="ECO:0000256" key="1">
    <source>
        <dbReference type="ARBA" id="ARBA00004871"/>
    </source>
</evidence>
<dbReference type="EC" id="1.1.1.25" evidence="2 8"/>
<dbReference type="PANTHER" id="PTHR21089">
    <property type="entry name" value="SHIKIMATE DEHYDROGENASE"/>
    <property type="match status" value="1"/>
</dbReference>
<dbReference type="GO" id="GO:0019632">
    <property type="term" value="P:shikimate metabolic process"/>
    <property type="evidence" value="ECO:0007669"/>
    <property type="project" value="InterPro"/>
</dbReference>
<reference evidence="12 13" key="1">
    <citation type="submission" date="2018-05" db="EMBL/GenBank/DDBJ databases">
        <title>Leucothrix arctica sp. nov., isolated from Arctic seawater.</title>
        <authorList>
            <person name="Choi A."/>
            <person name="Baek K."/>
        </authorList>
    </citation>
    <scope>NUCLEOTIDE SEQUENCE [LARGE SCALE GENOMIC DNA]</scope>
    <source>
        <strain evidence="12 13">JCM 18388</strain>
    </source>
</reference>
<feature type="binding site" evidence="8">
    <location>
        <position position="219"/>
    </location>
    <ligand>
        <name>shikimate</name>
        <dbReference type="ChEBI" id="CHEBI:36208"/>
    </ligand>
</feature>
<name>A0A317CKD9_9GAMM</name>
<dbReference type="Gene3D" id="3.40.50.720">
    <property type="entry name" value="NAD(P)-binding Rossmann-like Domain"/>
    <property type="match status" value="1"/>
</dbReference>
<dbReference type="Pfam" id="PF18317">
    <property type="entry name" value="SDH_C"/>
    <property type="match status" value="1"/>
</dbReference>
<feature type="binding site" evidence="8">
    <location>
        <position position="78"/>
    </location>
    <ligand>
        <name>NADP(+)</name>
        <dbReference type="ChEBI" id="CHEBI:58349"/>
    </ligand>
</feature>
<dbReference type="Proteomes" id="UP000245539">
    <property type="component" value="Unassembled WGS sequence"/>
</dbReference>
<feature type="binding site" evidence="8">
    <location>
        <position position="103"/>
    </location>
    <ligand>
        <name>shikimate</name>
        <dbReference type="ChEBI" id="CHEBI:36208"/>
    </ligand>
</feature>
<comment type="subunit">
    <text evidence="8">Homodimer.</text>
</comment>
<dbReference type="HAMAP" id="MF_00222">
    <property type="entry name" value="Shikimate_DH_AroE"/>
    <property type="match status" value="1"/>
</dbReference>
<keyword evidence="5 8" id="KW-0560">Oxidoreductase</keyword>
<comment type="catalytic activity">
    <reaction evidence="7 8">
        <text>shikimate + NADP(+) = 3-dehydroshikimate + NADPH + H(+)</text>
        <dbReference type="Rhea" id="RHEA:17737"/>
        <dbReference type="ChEBI" id="CHEBI:15378"/>
        <dbReference type="ChEBI" id="CHEBI:16630"/>
        <dbReference type="ChEBI" id="CHEBI:36208"/>
        <dbReference type="ChEBI" id="CHEBI:57783"/>
        <dbReference type="ChEBI" id="CHEBI:58349"/>
        <dbReference type="EC" id="1.1.1.25"/>
    </reaction>
</comment>
<dbReference type="EMBL" id="QGKM01000013">
    <property type="protein sequence ID" value="PWQ99065.1"/>
    <property type="molecule type" value="Genomic_DNA"/>
</dbReference>
<feature type="binding site" evidence="8">
    <location>
        <begin position="15"/>
        <end position="17"/>
    </location>
    <ligand>
        <name>shikimate</name>
        <dbReference type="ChEBI" id="CHEBI:36208"/>
    </ligand>
</feature>
<dbReference type="SUPFAM" id="SSF53223">
    <property type="entry name" value="Aminoacid dehydrogenase-like, N-terminal domain"/>
    <property type="match status" value="1"/>
</dbReference>
<dbReference type="Pfam" id="PF01488">
    <property type="entry name" value="Shikimate_DH"/>
    <property type="match status" value="1"/>
</dbReference>
<dbReference type="NCBIfam" id="NF001310">
    <property type="entry name" value="PRK00258.1-2"/>
    <property type="match status" value="1"/>
</dbReference>
<evidence type="ECO:0000256" key="7">
    <source>
        <dbReference type="ARBA" id="ARBA00049442"/>
    </source>
</evidence>
<sequence length="277" mass="29889">MSDQYAVIGHPISHSKSPWIHAEFAQQLNEDINYALMDSALDAFNTTVRSFIKKGAKGLNVTVPFKQDAWSLADELSEHARLAGAVNTLSFNPDGTIRGDNTDGVGLVSDLTKNQGMNLSGKRVLILGAGGAVRGVLQPLLEQNVSQIHIVNRTVQKAQDLLELFKHYSNISVSGYNTLADAGEFDLIINGTASSLTGDLPPLCKAVLADNCHAYDMMYASQKTVFEIWCSENGAGSVHNGLGMLVEQAAESFWIWRGVRPDTSPVLAALTEQLSGE</sequence>
<feature type="binding site" evidence="8">
    <location>
        <position position="241"/>
    </location>
    <ligand>
        <name>NADP(+)</name>
        <dbReference type="ChEBI" id="CHEBI:58349"/>
    </ligand>
</feature>
<dbReference type="InterPro" id="IPR036291">
    <property type="entry name" value="NAD(P)-bd_dom_sf"/>
</dbReference>
<feature type="active site" description="Proton acceptor" evidence="8">
    <location>
        <position position="66"/>
    </location>
</feature>
<dbReference type="InterPro" id="IPR041121">
    <property type="entry name" value="SDH_C"/>
</dbReference>
<dbReference type="GO" id="GO:0008652">
    <property type="term" value="P:amino acid biosynthetic process"/>
    <property type="evidence" value="ECO:0007669"/>
    <property type="project" value="UniProtKB-KW"/>
</dbReference>
<feature type="binding site" evidence="8">
    <location>
        <position position="217"/>
    </location>
    <ligand>
        <name>NADP(+)</name>
        <dbReference type="ChEBI" id="CHEBI:58349"/>
    </ligand>
</feature>
<dbReference type="UniPathway" id="UPA00053">
    <property type="reaction ID" value="UER00087"/>
</dbReference>
<dbReference type="AlphaFoldDB" id="A0A317CKD9"/>
<comment type="caution">
    <text evidence="12">The sequence shown here is derived from an EMBL/GenBank/DDBJ whole genome shotgun (WGS) entry which is preliminary data.</text>
</comment>
<dbReference type="GO" id="GO:0009423">
    <property type="term" value="P:chorismate biosynthetic process"/>
    <property type="evidence" value="ECO:0007669"/>
    <property type="project" value="UniProtKB-UniRule"/>
</dbReference>
<keyword evidence="4 8" id="KW-0521">NADP</keyword>
<evidence type="ECO:0000256" key="6">
    <source>
        <dbReference type="ARBA" id="ARBA00023141"/>
    </source>
</evidence>
<dbReference type="NCBIfam" id="TIGR00507">
    <property type="entry name" value="aroE"/>
    <property type="match status" value="1"/>
</dbReference>
<gene>
    <name evidence="8" type="primary">aroE</name>
    <name evidence="12" type="ORF">DKW60_06390</name>
</gene>
<organism evidence="12 13">
    <name type="scientific">Leucothrix pacifica</name>
    <dbReference type="NCBI Taxonomy" id="1247513"/>
    <lineage>
        <taxon>Bacteria</taxon>
        <taxon>Pseudomonadati</taxon>
        <taxon>Pseudomonadota</taxon>
        <taxon>Gammaproteobacteria</taxon>
        <taxon>Thiotrichales</taxon>
        <taxon>Thiotrichaceae</taxon>
        <taxon>Leucothrix</taxon>
    </lineage>
</organism>
<dbReference type="RefSeq" id="WP_109836826.1">
    <property type="nucleotide sequence ID" value="NZ_QGKM01000013.1"/>
</dbReference>
<dbReference type="Pfam" id="PF08501">
    <property type="entry name" value="Shikimate_dh_N"/>
    <property type="match status" value="1"/>
</dbReference>
<evidence type="ECO:0000313" key="13">
    <source>
        <dbReference type="Proteomes" id="UP000245539"/>
    </source>
</evidence>
<dbReference type="GO" id="GO:0004764">
    <property type="term" value="F:shikimate 3-dehydrogenase (NADP+) activity"/>
    <property type="evidence" value="ECO:0007669"/>
    <property type="project" value="UniProtKB-UniRule"/>
</dbReference>
<keyword evidence="13" id="KW-1185">Reference proteome</keyword>
<proteinExistence type="inferred from homology"/>
<feature type="binding site" evidence="8">
    <location>
        <begin position="128"/>
        <end position="132"/>
    </location>
    <ligand>
        <name>NADP(+)</name>
        <dbReference type="ChEBI" id="CHEBI:58349"/>
    </ligand>
</feature>
<comment type="function">
    <text evidence="8">Involved in the biosynthesis of the chorismate, which leads to the biosynthesis of aromatic amino acids. Catalyzes the reversible NADPH linked reduction of 3-dehydroshikimate (DHSA) to yield shikimate (SA).</text>
</comment>
<dbReference type="InterPro" id="IPR022893">
    <property type="entry name" value="Shikimate_DH_fam"/>
</dbReference>
<evidence type="ECO:0000256" key="8">
    <source>
        <dbReference type="HAMAP-Rule" id="MF_00222"/>
    </source>
</evidence>
<evidence type="ECO:0000259" key="9">
    <source>
        <dbReference type="Pfam" id="PF01488"/>
    </source>
</evidence>
<dbReference type="GO" id="GO:0005829">
    <property type="term" value="C:cytosol"/>
    <property type="evidence" value="ECO:0007669"/>
    <property type="project" value="TreeGrafter"/>
</dbReference>
<evidence type="ECO:0000259" key="11">
    <source>
        <dbReference type="Pfam" id="PF18317"/>
    </source>
</evidence>
<evidence type="ECO:0000256" key="4">
    <source>
        <dbReference type="ARBA" id="ARBA00022857"/>
    </source>
</evidence>
<dbReference type="InterPro" id="IPR011342">
    <property type="entry name" value="Shikimate_DH"/>
</dbReference>
<dbReference type="FunFam" id="3.40.50.10860:FF:000006">
    <property type="entry name" value="Shikimate dehydrogenase (NADP(+))"/>
    <property type="match status" value="1"/>
</dbReference>
<feature type="domain" description="SDH C-terminal" evidence="11">
    <location>
        <begin position="241"/>
        <end position="270"/>
    </location>
</feature>
<dbReference type="Gene3D" id="3.40.50.10860">
    <property type="entry name" value="Leucine Dehydrogenase, chain A, domain 1"/>
    <property type="match status" value="1"/>
</dbReference>
<feature type="binding site" evidence="8">
    <location>
        <begin position="152"/>
        <end position="157"/>
    </location>
    <ligand>
        <name>NADP(+)</name>
        <dbReference type="ChEBI" id="CHEBI:58349"/>
    </ligand>
</feature>
<dbReference type="InterPro" id="IPR006151">
    <property type="entry name" value="Shikm_DH/Glu-tRNA_Rdtase"/>
</dbReference>
<dbReference type="InterPro" id="IPR013708">
    <property type="entry name" value="Shikimate_DH-bd_N"/>
</dbReference>
<dbReference type="CDD" id="cd01065">
    <property type="entry name" value="NAD_bind_Shikimate_DH"/>
    <property type="match status" value="1"/>
</dbReference>
<protein>
    <recommendedName>
        <fullName evidence="2 8">Shikimate dehydrogenase (NADP(+))</fullName>
        <shortName evidence="8">SDH</shortName>
        <ecNumber evidence="2 8">1.1.1.25</ecNumber>
    </recommendedName>
</protein>
<dbReference type="FunFam" id="3.40.50.720:FF:000104">
    <property type="entry name" value="Shikimate dehydrogenase (NADP(+))"/>
    <property type="match status" value="1"/>
</dbReference>
<comment type="similarity">
    <text evidence="8">Belongs to the shikimate dehydrogenase family.</text>
</comment>
<comment type="pathway">
    <text evidence="1 8">Metabolic intermediate biosynthesis; chorismate biosynthesis; chorismate from D-erythrose 4-phosphate and phosphoenolpyruvate: step 4/7.</text>
</comment>
<keyword evidence="3 8" id="KW-0028">Amino-acid biosynthesis</keyword>
<evidence type="ECO:0000259" key="10">
    <source>
        <dbReference type="Pfam" id="PF08501"/>
    </source>
</evidence>
<dbReference type="InterPro" id="IPR046346">
    <property type="entry name" value="Aminoacid_DH-like_N_sf"/>
</dbReference>
<evidence type="ECO:0000313" key="12">
    <source>
        <dbReference type="EMBL" id="PWQ99065.1"/>
    </source>
</evidence>
<evidence type="ECO:0000256" key="3">
    <source>
        <dbReference type="ARBA" id="ARBA00022605"/>
    </source>
</evidence>
<feature type="binding site" evidence="8">
    <location>
        <position position="248"/>
    </location>
    <ligand>
        <name>shikimate</name>
        <dbReference type="ChEBI" id="CHEBI:36208"/>
    </ligand>
</feature>
<feature type="binding site" evidence="8">
    <location>
        <position position="62"/>
    </location>
    <ligand>
        <name>shikimate</name>
        <dbReference type="ChEBI" id="CHEBI:36208"/>
    </ligand>
</feature>
<dbReference type="OrthoDB" id="9776868at2"/>